<dbReference type="InterPro" id="IPR005940">
    <property type="entry name" value="Anthranilate_Pribosyl_Tfrase"/>
</dbReference>
<dbReference type="InterPro" id="IPR035902">
    <property type="entry name" value="Nuc_phospho_transferase"/>
</dbReference>
<dbReference type="Pfam" id="PF02885">
    <property type="entry name" value="Glycos_trans_3N"/>
    <property type="match status" value="1"/>
</dbReference>
<dbReference type="Gene3D" id="1.20.970.10">
    <property type="entry name" value="Transferase, Pyrimidine Nucleoside Phosphorylase, Chain C"/>
    <property type="match status" value="1"/>
</dbReference>
<dbReference type="GO" id="GO:0004048">
    <property type="term" value="F:anthranilate phosphoribosyltransferase activity"/>
    <property type="evidence" value="ECO:0007669"/>
    <property type="project" value="InterPro"/>
</dbReference>
<dbReference type="PATRIC" id="fig|1447256.3.peg.2092"/>
<dbReference type="GO" id="GO:0000162">
    <property type="term" value="P:L-tryptophan biosynthetic process"/>
    <property type="evidence" value="ECO:0007669"/>
    <property type="project" value="InterPro"/>
</dbReference>
<keyword evidence="2 5" id="KW-0808">Transferase</keyword>
<dbReference type="PANTHER" id="PTHR43285:SF2">
    <property type="entry name" value="ANTHRANILATE PHOSPHORIBOSYLTRANSFERASE"/>
    <property type="match status" value="1"/>
</dbReference>
<keyword evidence="1" id="KW-0328">Glycosyltransferase</keyword>
<gene>
    <name evidence="5" type="ORF">AA20_10710</name>
</gene>
<dbReference type="InterPro" id="IPR036320">
    <property type="entry name" value="Glycosyl_Trfase_fam3_N_dom_sf"/>
</dbReference>
<dbReference type="Proteomes" id="UP000035514">
    <property type="component" value="Unassembled WGS sequence"/>
</dbReference>
<organism evidence="5 6">
    <name type="scientific">Aliarcobacter butzleri L348</name>
    <dbReference type="NCBI Taxonomy" id="1447256"/>
    <lineage>
        <taxon>Bacteria</taxon>
        <taxon>Pseudomonadati</taxon>
        <taxon>Campylobacterota</taxon>
        <taxon>Epsilonproteobacteria</taxon>
        <taxon>Campylobacterales</taxon>
        <taxon>Arcobacteraceae</taxon>
        <taxon>Aliarcobacter</taxon>
    </lineage>
</organism>
<evidence type="ECO:0000313" key="5">
    <source>
        <dbReference type="EMBL" id="KLD97560.1"/>
    </source>
</evidence>
<dbReference type="InterPro" id="IPR000312">
    <property type="entry name" value="Glycosyl_Trfase_fam3"/>
</dbReference>
<dbReference type="GO" id="GO:0005829">
    <property type="term" value="C:cytosol"/>
    <property type="evidence" value="ECO:0007669"/>
    <property type="project" value="TreeGrafter"/>
</dbReference>
<dbReference type="Gene3D" id="3.40.1030.10">
    <property type="entry name" value="Nucleoside phosphorylase/phosphoribosyltransferase catalytic domain"/>
    <property type="match status" value="1"/>
</dbReference>
<protein>
    <submittedName>
        <fullName evidence="5">Glycosyl transferase</fullName>
    </submittedName>
</protein>
<evidence type="ECO:0000259" key="3">
    <source>
        <dbReference type="Pfam" id="PF00591"/>
    </source>
</evidence>
<evidence type="ECO:0000259" key="4">
    <source>
        <dbReference type="Pfam" id="PF02885"/>
    </source>
</evidence>
<proteinExistence type="predicted"/>
<dbReference type="PANTHER" id="PTHR43285">
    <property type="entry name" value="ANTHRANILATE PHOSPHORIBOSYLTRANSFERASE"/>
    <property type="match status" value="1"/>
</dbReference>
<dbReference type="SUPFAM" id="SSF47648">
    <property type="entry name" value="Nucleoside phosphorylase/phosphoribosyltransferase N-terminal domain"/>
    <property type="match status" value="1"/>
</dbReference>
<evidence type="ECO:0000256" key="2">
    <source>
        <dbReference type="ARBA" id="ARBA00022679"/>
    </source>
</evidence>
<evidence type="ECO:0000313" key="6">
    <source>
        <dbReference type="Proteomes" id="UP000035514"/>
    </source>
</evidence>
<dbReference type="Pfam" id="PF00591">
    <property type="entry name" value="Glycos_transf_3"/>
    <property type="match status" value="1"/>
</dbReference>
<comment type="caution">
    <text evidence="5">The sequence shown here is derived from an EMBL/GenBank/DDBJ whole genome shotgun (WGS) entry which is preliminary data.</text>
</comment>
<dbReference type="EMBL" id="JAIQ01000146">
    <property type="protein sequence ID" value="KLD97560.1"/>
    <property type="molecule type" value="Genomic_DNA"/>
</dbReference>
<accession>A0A0G9JTM7</accession>
<feature type="domain" description="Glycosyl transferase family 3 N-terminal" evidence="4">
    <location>
        <begin position="4"/>
        <end position="69"/>
    </location>
</feature>
<sequence>MNFKKYIKAVATGPKGNKDLTIDETADAIEQILLNKVTPAQAAAFLIGWRTKYETDDELKGAILALRKFMKFKKIEDSIELGYSFDGRCDNPFLFPLYENILEEFYKKNQDVKRLNLVISGDYLQPAKVGITTKDIFTQIDEGQYIHFFDRVQYLKELSDMTTLRQELGLRTAFNTIEKLLNPSLSEYGVTTAFHKPYVQKYLDIFSSHFKKVVVLKGSEGSPEVFKDGKYWIKEDKEIIERSFSLKDFGINYDKEFKNITLEESLNIVNNHDNNILKLAKFNVALILLFANRVSSLDESWQRLN</sequence>
<dbReference type="RefSeq" id="WP_046997234.1">
    <property type="nucleotide sequence ID" value="NZ_JAIQ01000146.1"/>
</dbReference>
<evidence type="ECO:0000256" key="1">
    <source>
        <dbReference type="ARBA" id="ARBA00022676"/>
    </source>
</evidence>
<name>A0A0G9JTM7_9BACT</name>
<dbReference type="SUPFAM" id="SSF52418">
    <property type="entry name" value="Nucleoside phosphorylase/phosphoribosyltransferase catalytic domain"/>
    <property type="match status" value="1"/>
</dbReference>
<dbReference type="InterPro" id="IPR017459">
    <property type="entry name" value="Glycosyl_Trfase_fam3_N_dom"/>
</dbReference>
<dbReference type="AlphaFoldDB" id="A0A0G9JTM7"/>
<reference evidence="5 6" key="1">
    <citation type="submission" date="2014-01" db="EMBL/GenBank/DDBJ databases">
        <title>Development of a Comparative Genomic Fingerprinting Assay for High Resolution Genotyping of Arcobacter butzleri.</title>
        <authorList>
            <person name="Webb A.L."/>
            <person name="Inglis G.D."/>
            <person name="Kruczkiewicz P."/>
            <person name="Selinger L.B."/>
            <person name="Taboada E.N."/>
        </authorList>
    </citation>
    <scope>NUCLEOTIDE SEQUENCE [LARGE SCALE GENOMIC DNA]</scope>
    <source>
        <strain evidence="5 6">L348</strain>
    </source>
</reference>
<feature type="domain" description="Glycosyl transferase family 3" evidence="3">
    <location>
        <begin position="133"/>
        <end position="304"/>
    </location>
</feature>